<dbReference type="InterPro" id="IPR057352">
    <property type="entry name" value="TPR_TmcB/C"/>
</dbReference>
<dbReference type="Pfam" id="PF25474">
    <property type="entry name" value="TPR_TmcB"/>
    <property type="match status" value="1"/>
</dbReference>
<feature type="compositionally biased region" description="Polar residues" evidence="1">
    <location>
        <begin position="776"/>
        <end position="785"/>
    </location>
</feature>
<keyword evidence="5" id="KW-1185">Reference proteome</keyword>
<evidence type="ECO:0000313" key="4">
    <source>
        <dbReference type="EMBL" id="TPX61352.1"/>
    </source>
</evidence>
<dbReference type="STRING" id="109895.A0A507EBY1"/>
<dbReference type="PANTHER" id="PTHR31600:SF2">
    <property type="entry name" value="GAMETE ENRICHED GENE 10 PROTEIN-RELATED"/>
    <property type="match status" value="1"/>
</dbReference>
<evidence type="ECO:0000313" key="5">
    <source>
        <dbReference type="Proteomes" id="UP000318582"/>
    </source>
</evidence>
<sequence>MGETGLNSEKHVATSLGSKLEHIAFSVLYSMVSGNNDHSDLLNGVIMLFEDMQLISFAFSPEFYQHMPHWAMHVTNPLAYRPAEYSAFVILLGIVIGFLVLAVVCAVEVAMSFGSGKFAGASLLALKTLRLITSLLGTILFIPFLEILLAAVTCTGEQNHLREYPQVQCFSGAYSAQTIIVILSLLLFIPYNIAMSAIYLDTSPSRVNKASRTPIGRLDTIYAIARIFIVMIFMLTRTPALKIAFLLIVTFMLSVLIIRYQPFYISLYNELRAALFFAAASAAVVALISHLLKLDTIALPVATAASAPVGAIVGVFTCRRVYKTTINRVYRQIQVKHETLGKSPLGKSFQALGVPADPKINSTRDLSDDPELGDMFTGTSAIRDLHRITSTRTRPKTIHVFRHVGEVEIACRFVHNNRSPEALYIMEEIFGEGFEQFPKNALLKLVYAGYLEVFTDSTNREPAYFVQLAKALKPAFDARFFIFMQDRILEQSKRTEGLNASTLNISSYVEFQTMQNGARRDHLATLIELRAFLSHIRNGQRGRDPKTYPIFLQRISEAEQRASEYYKKLIARWPKSKVLLRMYGSFLLQIKNERESASKYMLMAEEIEEIETRMSTAPVLQRHGSTRNSAKASQSLVNLSSRTSLSRSNTLTKKVMSKPKTRLDTIMSPAESKVVDSESDLSGLQGVPVVTLMQSFGAHISPDESVELDFDEEQPIQKSVSLVNTSQLRRRMSLSKYNEEEGDAGMAPQLSAETKGVGFNVAPSEDDPGFRENRMPSESNGGSTKSSEREAKLKLYNKLQLQTRLKEPVVRLDRDQKIMGSVYIVNIVVAFAIGLWSFSAAEGSIKGFARGTRLSRNIVFLTNTVRSFVRVADVSSDPQAQAASQAKFNYRHETFENMLQNFSMYQLPYLAAFYSDPRDIAVKISTFPLPVKTISHVNAYEVTKMTYQHGQTILSKGWEYFRTPRLQDNTVRFFLDNVLEVAEAYERAILRGQQAWTSASMTNVYILYGLLALMLLCMMAWGYLVFWPMIHHSHQEQVRSLRCFAYLPKKILLHMLTELEEQIESITDEMTAASQSSNENGTEQNENQNQSAATAANRLLNRTVDPDAMIKKSPFKKHVWRYMAGISLLTLPAISLLIAPIMRALISVKYAVTMNYTNGRRLHAESTVFLGREITRFDNTTWLPHDPVMWFTNSLSLLEKLHQDSITGVNCMATASIPALQHFTLVDAPCQPACGNLTAGLDAQIEMFMTAAHDFHGHVLKDDIAGGMPQLDFMTSMLSSIIDNLNQLDDQFQLIILEGNQVGQTAMIVLFCGALIALALSFFFFFRYTTRARMVEMDCAVTLVFALPETAIQTVPEIKRFIESGGMFAEDGVRKKK</sequence>
<protein>
    <recommendedName>
        <fullName evidence="3">TmcB/TmcC TPR repeats domain-containing protein</fullName>
    </recommendedName>
</protein>
<feature type="compositionally biased region" description="Low complexity" evidence="1">
    <location>
        <begin position="1074"/>
        <end position="1091"/>
    </location>
</feature>
<comment type="caution">
    <text evidence="4">The sequence shown here is derived from an EMBL/GenBank/DDBJ whole genome shotgun (WGS) entry which is preliminary data.</text>
</comment>
<gene>
    <name evidence="4" type="ORF">PhCBS80983_g01148</name>
</gene>
<feature type="region of interest" description="Disordered" evidence="1">
    <location>
        <begin position="758"/>
        <end position="789"/>
    </location>
</feature>
<feature type="transmembrane region" description="Helical" evidence="2">
    <location>
        <begin position="273"/>
        <end position="291"/>
    </location>
</feature>
<reference evidence="4 5" key="1">
    <citation type="journal article" date="2019" name="Sci. Rep.">
        <title>Comparative genomics of chytrid fungi reveal insights into the obligate biotrophic and pathogenic lifestyle of Synchytrium endobioticum.</title>
        <authorList>
            <person name="van de Vossenberg B.T.L.H."/>
            <person name="Warris S."/>
            <person name="Nguyen H.D.T."/>
            <person name="van Gent-Pelzer M.P.E."/>
            <person name="Joly D.L."/>
            <person name="van de Geest H.C."/>
            <person name="Bonants P.J.M."/>
            <person name="Smith D.S."/>
            <person name="Levesque C.A."/>
            <person name="van der Lee T.A.J."/>
        </authorList>
    </citation>
    <scope>NUCLEOTIDE SEQUENCE [LARGE SCALE GENOMIC DNA]</scope>
    <source>
        <strain evidence="4 5">CBS 809.83</strain>
    </source>
</reference>
<feature type="transmembrane region" description="Helical" evidence="2">
    <location>
        <begin position="1306"/>
        <end position="1326"/>
    </location>
</feature>
<accession>A0A507EBY1</accession>
<feature type="transmembrane region" description="Helical" evidence="2">
    <location>
        <begin position="85"/>
        <end position="110"/>
    </location>
</feature>
<keyword evidence="2" id="KW-0472">Membrane</keyword>
<dbReference type="InterPro" id="IPR052994">
    <property type="entry name" value="Tiny_macrocysts_regulators"/>
</dbReference>
<feature type="transmembrane region" description="Helical" evidence="2">
    <location>
        <begin position="1005"/>
        <end position="1026"/>
    </location>
</feature>
<feature type="compositionally biased region" description="Low complexity" evidence="1">
    <location>
        <begin position="635"/>
        <end position="652"/>
    </location>
</feature>
<dbReference type="PANTHER" id="PTHR31600">
    <property type="entry name" value="TINY MACROCYSTS PROTEIN B-RELATED"/>
    <property type="match status" value="1"/>
</dbReference>
<evidence type="ECO:0000259" key="3">
    <source>
        <dbReference type="Pfam" id="PF25474"/>
    </source>
</evidence>
<dbReference type="EMBL" id="QEAQ01000008">
    <property type="protein sequence ID" value="TPX61352.1"/>
    <property type="molecule type" value="Genomic_DNA"/>
</dbReference>
<name>A0A507EBY1_9FUNG</name>
<dbReference type="Proteomes" id="UP000318582">
    <property type="component" value="Unassembled WGS sequence"/>
</dbReference>
<organism evidence="4 5">
    <name type="scientific">Powellomyces hirtus</name>
    <dbReference type="NCBI Taxonomy" id="109895"/>
    <lineage>
        <taxon>Eukaryota</taxon>
        <taxon>Fungi</taxon>
        <taxon>Fungi incertae sedis</taxon>
        <taxon>Chytridiomycota</taxon>
        <taxon>Chytridiomycota incertae sedis</taxon>
        <taxon>Chytridiomycetes</taxon>
        <taxon>Spizellomycetales</taxon>
        <taxon>Powellomycetaceae</taxon>
        <taxon>Powellomyces</taxon>
    </lineage>
</organism>
<feature type="region of interest" description="Disordered" evidence="1">
    <location>
        <begin position="1068"/>
        <end position="1091"/>
    </location>
</feature>
<feature type="domain" description="TmcB/TmcC TPR repeats" evidence="3">
    <location>
        <begin position="498"/>
        <end position="612"/>
    </location>
</feature>
<feature type="transmembrane region" description="Helical" evidence="2">
    <location>
        <begin position="243"/>
        <end position="261"/>
    </location>
</feature>
<feature type="transmembrane region" description="Helical" evidence="2">
    <location>
        <begin position="297"/>
        <end position="318"/>
    </location>
</feature>
<feature type="transmembrane region" description="Helical" evidence="2">
    <location>
        <begin position="131"/>
        <end position="153"/>
    </location>
</feature>
<proteinExistence type="predicted"/>
<feature type="region of interest" description="Disordered" evidence="1">
    <location>
        <begin position="623"/>
        <end position="660"/>
    </location>
</feature>
<evidence type="ECO:0000256" key="1">
    <source>
        <dbReference type="SAM" id="MobiDB-lite"/>
    </source>
</evidence>
<feature type="transmembrane region" description="Helical" evidence="2">
    <location>
        <begin position="818"/>
        <end position="838"/>
    </location>
</feature>
<keyword evidence="2" id="KW-0812">Transmembrane</keyword>
<feature type="transmembrane region" description="Helical" evidence="2">
    <location>
        <begin position="1119"/>
        <end position="1142"/>
    </location>
</feature>
<feature type="transmembrane region" description="Helical" evidence="2">
    <location>
        <begin position="220"/>
        <end position="237"/>
    </location>
</feature>
<feature type="transmembrane region" description="Helical" evidence="2">
    <location>
        <begin position="173"/>
        <end position="200"/>
    </location>
</feature>
<keyword evidence="2" id="KW-1133">Transmembrane helix</keyword>
<evidence type="ECO:0000256" key="2">
    <source>
        <dbReference type="SAM" id="Phobius"/>
    </source>
</evidence>